<accession>A0A3S0YXD8</accession>
<dbReference type="Pfam" id="PF04290">
    <property type="entry name" value="DctQ"/>
    <property type="match status" value="1"/>
</dbReference>
<keyword evidence="7 9" id="KW-0472">Membrane</keyword>
<name>A0A3S0YXD8_9GAMM</name>
<comment type="similarity">
    <text evidence="8 9">Belongs to the TRAP transporter small permease family.</text>
</comment>
<evidence type="ECO:0000256" key="8">
    <source>
        <dbReference type="ARBA" id="ARBA00038436"/>
    </source>
</evidence>
<dbReference type="Proteomes" id="UP000286912">
    <property type="component" value="Unassembled WGS sequence"/>
</dbReference>
<dbReference type="InterPro" id="IPR007387">
    <property type="entry name" value="TRAP_DctQ"/>
</dbReference>
<organism evidence="11 12">
    <name type="scientific">Vreelandella populi</name>
    <dbReference type="NCBI Taxonomy" id="2498858"/>
    <lineage>
        <taxon>Bacteria</taxon>
        <taxon>Pseudomonadati</taxon>
        <taxon>Pseudomonadota</taxon>
        <taxon>Gammaproteobacteria</taxon>
        <taxon>Oceanospirillales</taxon>
        <taxon>Halomonadaceae</taxon>
        <taxon>Vreelandella</taxon>
    </lineage>
</organism>
<feature type="transmembrane region" description="Helical" evidence="9">
    <location>
        <begin position="137"/>
        <end position="155"/>
    </location>
</feature>
<keyword evidence="2 9" id="KW-0813">Transport</keyword>
<evidence type="ECO:0000256" key="7">
    <source>
        <dbReference type="ARBA" id="ARBA00023136"/>
    </source>
</evidence>
<dbReference type="InterPro" id="IPR055348">
    <property type="entry name" value="DctQ"/>
</dbReference>
<dbReference type="GO" id="GO:0022857">
    <property type="term" value="F:transmembrane transporter activity"/>
    <property type="evidence" value="ECO:0007669"/>
    <property type="project" value="UniProtKB-UniRule"/>
</dbReference>
<comment type="subunit">
    <text evidence="9">The complex comprises the extracytoplasmic solute receptor protein and the two transmembrane proteins.</text>
</comment>
<comment type="caution">
    <text evidence="11">The sequence shown here is derived from an EMBL/GenBank/DDBJ whole genome shotgun (WGS) entry which is preliminary data.</text>
</comment>
<keyword evidence="12" id="KW-1185">Reference proteome</keyword>
<evidence type="ECO:0000256" key="9">
    <source>
        <dbReference type="RuleBase" id="RU369079"/>
    </source>
</evidence>
<keyword evidence="4 9" id="KW-0997">Cell inner membrane</keyword>
<dbReference type="EMBL" id="RZHD01000010">
    <property type="protein sequence ID" value="RUR43598.1"/>
    <property type="molecule type" value="Genomic_DNA"/>
</dbReference>
<dbReference type="GO" id="GO:0005886">
    <property type="term" value="C:plasma membrane"/>
    <property type="evidence" value="ECO:0007669"/>
    <property type="project" value="UniProtKB-SubCell"/>
</dbReference>
<dbReference type="PANTHER" id="PTHR35011">
    <property type="entry name" value="2,3-DIKETO-L-GULONATE TRAP TRANSPORTER SMALL PERMEASE PROTEIN YIAM"/>
    <property type="match status" value="1"/>
</dbReference>
<evidence type="ECO:0000313" key="12">
    <source>
        <dbReference type="Proteomes" id="UP000286912"/>
    </source>
</evidence>
<evidence type="ECO:0000256" key="1">
    <source>
        <dbReference type="ARBA" id="ARBA00004429"/>
    </source>
</evidence>
<evidence type="ECO:0000256" key="5">
    <source>
        <dbReference type="ARBA" id="ARBA00022692"/>
    </source>
</evidence>
<comment type="subcellular location">
    <subcellularLocation>
        <location evidence="1 9">Cell inner membrane</location>
        <topology evidence="1 9">Multi-pass membrane protein</topology>
    </subcellularLocation>
</comment>
<feature type="transmembrane region" description="Helical" evidence="9">
    <location>
        <begin position="20"/>
        <end position="40"/>
    </location>
</feature>
<feature type="transmembrane region" description="Helical" evidence="9">
    <location>
        <begin position="52"/>
        <end position="70"/>
    </location>
</feature>
<dbReference type="OrthoDB" id="1807003at2"/>
<feature type="domain" description="Tripartite ATP-independent periplasmic transporters DctQ component" evidence="10">
    <location>
        <begin position="27"/>
        <end position="159"/>
    </location>
</feature>
<proteinExistence type="inferred from homology"/>
<sequence>MISLNRLIRTISSIQLDLAAVAAALILLQVMVDLVLRYVFDSPIRLSTEIVAYYYLVALVFLPLLAVEYHDHHIATDLFFSHFPRGLQESCLILGSIMSIALYLCLAWFSLDAAIDATQKREVIMGARLLPIWPMRWLLPFAFLMASFGAVLTMIRRITEGPEATGSADPKESFYE</sequence>
<gene>
    <name evidence="11" type="ORF">ELY37_18095</name>
</gene>
<protein>
    <recommendedName>
        <fullName evidence="9">TRAP transporter small permease protein</fullName>
    </recommendedName>
</protein>
<feature type="transmembrane region" description="Helical" evidence="9">
    <location>
        <begin position="91"/>
        <end position="111"/>
    </location>
</feature>
<evidence type="ECO:0000259" key="10">
    <source>
        <dbReference type="Pfam" id="PF04290"/>
    </source>
</evidence>
<keyword evidence="3" id="KW-1003">Cell membrane</keyword>
<evidence type="ECO:0000256" key="4">
    <source>
        <dbReference type="ARBA" id="ARBA00022519"/>
    </source>
</evidence>
<dbReference type="AlphaFoldDB" id="A0A3S0YXD8"/>
<evidence type="ECO:0000256" key="3">
    <source>
        <dbReference type="ARBA" id="ARBA00022475"/>
    </source>
</evidence>
<evidence type="ECO:0000313" key="11">
    <source>
        <dbReference type="EMBL" id="RUR43598.1"/>
    </source>
</evidence>
<evidence type="ECO:0000256" key="6">
    <source>
        <dbReference type="ARBA" id="ARBA00022989"/>
    </source>
</evidence>
<reference evidence="11 12" key="1">
    <citation type="submission" date="2018-12" db="EMBL/GenBank/DDBJ databases">
        <title>three novel Halomonas strain isolated from plants.</title>
        <authorList>
            <person name="Sun C."/>
        </authorList>
    </citation>
    <scope>NUCLEOTIDE SEQUENCE [LARGE SCALE GENOMIC DNA]</scope>
    <source>
        <strain evidence="11 12">RC</strain>
    </source>
</reference>
<comment type="function">
    <text evidence="9">Part of the tripartite ATP-independent periplasmic (TRAP) transport system.</text>
</comment>
<keyword evidence="6 9" id="KW-1133">Transmembrane helix</keyword>
<evidence type="ECO:0000256" key="2">
    <source>
        <dbReference type="ARBA" id="ARBA00022448"/>
    </source>
</evidence>
<keyword evidence="5 9" id="KW-0812">Transmembrane</keyword>